<reference evidence="1" key="1">
    <citation type="submission" date="2014-09" db="EMBL/GenBank/DDBJ databases">
        <authorList>
            <person name="Magalhaes I.L.F."/>
            <person name="Oliveira U."/>
            <person name="Santos F.R."/>
            <person name="Vidigal T.H.D.A."/>
            <person name="Brescovit A.D."/>
            <person name="Santos A.J."/>
        </authorList>
    </citation>
    <scope>NUCLEOTIDE SEQUENCE</scope>
    <source>
        <tissue evidence="1">Shoot tissue taken approximately 20 cm above the soil surface</tissue>
    </source>
</reference>
<sequence length="37" mass="3628">MPAGVRSEALGAAPLCRPTSVANASTASRSTTGLRVA</sequence>
<reference evidence="1" key="2">
    <citation type="journal article" date="2015" name="Data Brief">
        <title>Shoot transcriptome of the giant reed, Arundo donax.</title>
        <authorList>
            <person name="Barrero R.A."/>
            <person name="Guerrero F.D."/>
            <person name="Moolhuijzen P."/>
            <person name="Goolsby J.A."/>
            <person name="Tidwell J."/>
            <person name="Bellgard S.E."/>
            <person name="Bellgard M.I."/>
        </authorList>
    </citation>
    <scope>NUCLEOTIDE SEQUENCE</scope>
    <source>
        <tissue evidence="1">Shoot tissue taken approximately 20 cm above the soil surface</tissue>
    </source>
</reference>
<dbReference type="AlphaFoldDB" id="A0A0A9HH21"/>
<proteinExistence type="predicted"/>
<organism evidence="1">
    <name type="scientific">Arundo donax</name>
    <name type="common">Giant reed</name>
    <name type="synonym">Donax arundinaceus</name>
    <dbReference type="NCBI Taxonomy" id="35708"/>
    <lineage>
        <taxon>Eukaryota</taxon>
        <taxon>Viridiplantae</taxon>
        <taxon>Streptophyta</taxon>
        <taxon>Embryophyta</taxon>
        <taxon>Tracheophyta</taxon>
        <taxon>Spermatophyta</taxon>
        <taxon>Magnoliopsida</taxon>
        <taxon>Liliopsida</taxon>
        <taxon>Poales</taxon>
        <taxon>Poaceae</taxon>
        <taxon>PACMAD clade</taxon>
        <taxon>Arundinoideae</taxon>
        <taxon>Arundineae</taxon>
        <taxon>Arundo</taxon>
    </lineage>
</organism>
<dbReference type="EMBL" id="GBRH01165693">
    <property type="protein sequence ID" value="JAE32203.1"/>
    <property type="molecule type" value="Transcribed_RNA"/>
</dbReference>
<accession>A0A0A9HH21</accession>
<name>A0A0A9HH21_ARUDO</name>
<protein>
    <submittedName>
        <fullName evidence="1">Uncharacterized protein</fullName>
    </submittedName>
</protein>
<evidence type="ECO:0000313" key="1">
    <source>
        <dbReference type="EMBL" id="JAE32203.1"/>
    </source>
</evidence>